<keyword evidence="4" id="KW-1185">Reference proteome</keyword>
<dbReference type="InterPro" id="IPR002656">
    <property type="entry name" value="Acyl_transf_3_dom"/>
</dbReference>
<dbReference type="HOGENOM" id="CLU_005679_2_4_0"/>
<gene>
    <name evidence="3" type="ordered locus">AciPR4_2432</name>
</gene>
<evidence type="ECO:0000313" key="4">
    <source>
        <dbReference type="Proteomes" id="UP000006844"/>
    </source>
</evidence>
<dbReference type="KEGG" id="tsa:AciPR4_2432"/>
<reference evidence="3 4" key="1">
    <citation type="journal article" date="2012" name="Stand. Genomic Sci.">
        <title>Complete genome sequence of Terriglobus saanensis type strain SP1PR4(T), an Acidobacteria from tundra soil.</title>
        <authorList>
            <person name="Rawat S.R."/>
            <person name="Mannisto M.K."/>
            <person name="Starovoytov V."/>
            <person name="Goodwin L."/>
            <person name="Nolan M."/>
            <person name="Hauser L."/>
            <person name="Land M."/>
            <person name="Davenport K.W."/>
            <person name="Woyke T."/>
            <person name="Haggblom M.M."/>
        </authorList>
    </citation>
    <scope>NUCLEOTIDE SEQUENCE</scope>
    <source>
        <strain evidence="4">ATCC BAA-1853 / DSM 23119 / SP1PR4</strain>
    </source>
</reference>
<dbReference type="GO" id="GO:0016747">
    <property type="term" value="F:acyltransferase activity, transferring groups other than amino-acyl groups"/>
    <property type="evidence" value="ECO:0007669"/>
    <property type="project" value="InterPro"/>
</dbReference>
<keyword evidence="1" id="KW-0472">Membrane</keyword>
<sequence length="357" mass="40139">MANEEERHLQERTTGRRVFALDALRGLASCVVVAFHARYLAYFYDPHWWQVPFFAGHQAVVLFFVLSGYVLSLSYWRGRSLPYGRYFVRRLFRIWVPFAAALFVALPFAIKLNGSKIPLSRWFYQTWHTPVTGKLVLQGLLMSNRPDINTAFWSLRYEVLMSIVFPPLCWAFLRIGPVASGFFGLALLAAGAVLHSATLTWAACFVLGAALAGGYPSWKSRLTRLPSWAWGSIAVLSLAAYFYGNDIVIAFGACGLLLVAQTESVERLLDWPLPEYLGRISYSLYLVHGTVLFAVVILLYGRMPLNFLLALGVVLSFPVAHLFCVLVEEPSTALGRYLTREKKSVAAIQRESHTESR</sequence>
<feature type="transmembrane region" description="Helical" evidence="1">
    <location>
        <begin position="53"/>
        <end position="71"/>
    </location>
</feature>
<proteinExistence type="predicted"/>
<dbReference type="RefSeq" id="WP_013568945.1">
    <property type="nucleotide sequence ID" value="NC_014963.1"/>
</dbReference>
<organism evidence="3 4">
    <name type="scientific">Terriglobus saanensis (strain ATCC BAA-1853 / DSM 23119 / SP1PR4)</name>
    <dbReference type="NCBI Taxonomy" id="401053"/>
    <lineage>
        <taxon>Bacteria</taxon>
        <taxon>Pseudomonadati</taxon>
        <taxon>Acidobacteriota</taxon>
        <taxon>Terriglobia</taxon>
        <taxon>Terriglobales</taxon>
        <taxon>Acidobacteriaceae</taxon>
        <taxon>Terriglobus</taxon>
    </lineage>
</organism>
<feature type="transmembrane region" description="Helical" evidence="1">
    <location>
        <begin position="185"/>
        <end position="212"/>
    </location>
</feature>
<feature type="transmembrane region" description="Helical" evidence="1">
    <location>
        <begin position="21"/>
        <end position="41"/>
    </location>
</feature>
<feature type="transmembrane region" description="Helical" evidence="1">
    <location>
        <begin position="280"/>
        <end position="300"/>
    </location>
</feature>
<feature type="transmembrane region" description="Helical" evidence="1">
    <location>
        <begin position="307"/>
        <end position="328"/>
    </location>
</feature>
<dbReference type="InterPro" id="IPR050879">
    <property type="entry name" value="Acyltransferase_3"/>
</dbReference>
<dbReference type="AlphaFoldDB" id="E8UZD2"/>
<dbReference type="STRING" id="401053.AciPR4_2432"/>
<keyword evidence="3" id="KW-0012">Acyltransferase</keyword>
<protein>
    <submittedName>
        <fullName evidence="3">Acyltransferase 3</fullName>
    </submittedName>
</protein>
<dbReference type="Proteomes" id="UP000006844">
    <property type="component" value="Chromosome"/>
</dbReference>
<feature type="transmembrane region" description="Helical" evidence="1">
    <location>
        <begin position="233"/>
        <end position="260"/>
    </location>
</feature>
<keyword evidence="1" id="KW-1133">Transmembrane helix</keyword>
<keyword evidence="1" id="KW-0812">Transmembrane</keyword>
<feature type="transmembrane region" description="Helical" evidence="1">
    <location>
        <begin position="91"/>
        <end position="110"/>
    </location>
</feature>
<feature type="domain" description="Acyltransferase 3" evidence="2">
    <location>
        <begin position="20"/>
        <end position="319"/>
    </location>
</feature>
<keyword evidence="3" id="KW-0808">Transferase</keyword>
<dbReference type="Pfam" id="PF01757">
    <property type="entry name" value="Acyl_transf_3"/>
    <property type="match status" value="1"/>
</dbReference>
<dbReference type="OrthoDB" id="290051at2"/>
<evidence type="ECO:0000256" key="1">
    <source>
        <dbReference type="SAM" id="Phobius"/>
    </source>
</evidence>
<dbReference type="eggNOG" id="COG1835">
    <property type="taxonomic scope" value="Bacteria"/>
</dbReference>
<evidence type="ECO:0000259" key="2">
    <source>
        <dbReference type="Pfam" id="PF01757"/>
    </source>
</evidence>
<name>E8UZD2_TERSS</name>
<evidence type="ECO:0000313" key="3">
    <source>
        <dbReference type="EMBL" id="ADV83212.1"/>
    </source>
</evidence>
<dbReference type="EMBL" id="CP002467">
    <property type="protein sequence ID" value="ADV83212.1"/>
    <property type="molecule type" value="Genomic_DNA"/>
</dbReference>
<accession>E8UZD2</accession>
<dbReference type="PANTHER" id="PTHR23028">
    <property type="entry name" value="ACETYLTRANSFERASE"/>
    <property type="match status" value="1"/>
</dbReference>